<dbReference type="Gene3D" id="3.30.70.270">
    <property type="match status" value="1"/>
</dbReference>
<gene>
    <name evidence="3" type="ORF">SAMN02910414_02102</name>
</gene>
<keyword evidence="1" id="KW-1133">Transmembrane helix</keyword>
<dbReference type="InterPro" id="IPR029787">
    <property type="entry name" value="Nucleotide_cyclase"/>
</dbReference>
<evidence type="ECO:0000256" key="1">
    <source>
        <dbReference type="SAM" id="Phobius"/>
    </source>
</evidence>
<dbReference type="STRING" id="1122142.SAMN02910414_02102"/>
<dbReference type="RefSeq" id="WP_074718737.1">
    <property type="nucleotide sequence ID" value="NZ_FNPG01000028.1"/>
</dbReference>
<feature type="transmembrane region" description="Helical" evidence="1">
    <location>
        <begin position="77"/>
        <end position="96"/>
    </location>
</feature>
<accession>A0A1H3LU97</accession>
<organism evidence="3 4">
    <name type="scientific">Lachnobacterium bovis DSM 14045</name>
    <dbReference type="NCBI Taxonomy" id="1122142"/>
    <lineage>
        <taxon>Bacteria</taxon>
        <taxon>Bacillati</taxon>
        <taxon>Bacillota</taxon>
        <taxon>Clostridia</taxon>
        <taxon>Lachnospirales</taxon>
        <taxon>Lachnospiraceae</taxon>
        <taxon>Lachnobacterium</taxon>
    </lineage>
</organism>
<evidence type="ECO:0000313" key="3">
    <source>
        <dbReference type="EMBL" id="SDY67548.1"/>
    </source>
</evidence>
<proteinExistence type="predicted"/>
<dbReference type="OrthoDB" id="9804955at2"/>
<dbReference type="Pfam" id="PF00990">
    <property type="entry name" value="GGDEF"/>
    <property type="match status" value="1"/>
</dbReference>
<keyword evidence="1" id="KW-0812">Transmembrane</keyword>
<evidence type="ECO:0000259" key="2">
    <source>
        <dbReference type="Pfam" id="PF00990"/>
    </source>
</evidence>
<dbReference type="EMBL" id="FNPG01000028">
    <property type="protein sequence ID" value="SDY67548.1"/>
    <property type="molecule type" value="Genomic_DNA"/>
</dbReference>
<feature type="transmembrane region" description="Helical" evidence="1">
    <location>
        <begin position="37"/>
        <end position="57"/>
    </location>
</feature>
<dbReference type="SUPFAM" id="SSF55073">
    <property type="entry name" value="Nucleotide cyclase"/>
    <property type="match status" value="1"/>
</dbReference>
<feature type="transmembrane region" description="Helical" evidence="1">
    <location>
        <begin position="148"/>
        <end position="171"/>
    </location>
</feature>
<feature type="transmembrane region" description="Helical" evidence="1">
    <location>
        <begin position="206"/>
        <end position="223"/>
    </location>
</feature>
<dbReference type="AlphaFoldDB" id="A0A1H3LU97"/>
<sequence length="405" mass="47398">MRYLTLYIEISVLCVMLLVIIALQSSVRLNNPNYKRSYINAVVCTMFYVSFDCISRVASYGKGREYIDLLYVFKSMYFVSETVMGYLWFVYFEYVLGKGEEYQKRKEVLNSIVMFFVFINFFICVINSQTGIVFYYDKDLTFHLGSHYVLQIVLAYIYLITGSFQAFSKLFSSDEVIDRRKHATLAVVPFIPILFSIIQIKFNWMPLISASVTIVSLLIFFATQEDLISKDTVTALNNNREFMRRMYDEVAKLRDDNFAVIYLLVFEIDKIDVIGREQGNDEVGKKLKAFAKIIEDLSVDANRKAIVGRIKVNEFALFMKIYYRESEPDKQLYEERAIIRELKSDIKNAVARYNAREEQLYNLDVNIGVSRYKIEKNGVPNCFKEAEENMRKDRISKEQIKRAVI</sequence>
<feature type="domain" description="GGDEF" evidence="2">
    <location>
        <begin position="230"/>
        <end position="393"/>
    </location>
</feature>
<feature type="transmembrane region" description="Helical" evidence="1">
    <location>
        <begin position="183"/>
        <end position="200"/>
    </location>
</feature>
<keyword evidence="1" id="KW-0472">Membrane</keyword>
<name>A0A1H3LU97_9FIRM</name>
<reference evidence="3 4" key="1">
    <citation type="submission" date="2016-10" db="EMBL/GenBank/DDBJ databases">
        <authorList>
            <person name="de Groot N.N."/>
        </authorList>
    </citation>
    <scope>NUCLEOTIDE SEQUENCE [LARGE SCALE GENOMIC DNA]</scope>
    <source>
        <strain evidence="3 4">DSM 14045</strain>
    </source>
</reference>
<feature type="transmembrane region" description="Helical" evidence="1">
    <location>
        <begin position="108"/>
        <end position="136"/>
    </location>
</feature>
<keyword evidence="4" id="KW-1185">Reference proteome</keyword>
<dbReference type="InterPro" id="IPR043128">
    <property type="entry name" value="Rev_trsase/Diguanyl_cyclase"/>
</dbReference>
<protein>
    <submittedName>
        <fullName evidence="3">GGDEF domain-containing protein, diguanylate cyclase (C-di-GMP synthetase) or its enzymatically inactive variants</fullName>
    </submittedName>
</protein>
<evidence type="ECO:0000313" key="4">
    <source>
        <dbReference type="Proteomes" id="UP000183918"/>
    </source>
</evidence>
<dbReference type="Proteomes" id="UP000183918">
    <property type="component" value="Unassembled WGS sequence"/>
</dbReference>
<feature type="transmembrane region" description="Helical" evidence="1">
    <location>
        <begin position="6"/>
        <end position="25"/>
    </location>
</feature>
<dbReference type="InterPro" id="IPR000160">
    <property type="entry name" value="GGDEF_dom"/>
</dbReference>